<accession>A0A859FG33</accession>
<evidence type="ECO:0000313" key="1">
    <source>
        <dbReference type="EMBL" id="QKS71778.1"/>
    </source>
</evidence>
<dbReference type="EMBL" id="CP041372">
    <property type="protein sequence ID" value="QKS71778.1"/>
    <property type="molecule type" value="Genomic_DNA"/>
</dbReference>
<protein>
    <recommendedName>
        <fullName evidence="3">Tetratricopeptide repeat protein</fullName>
    </recommendedName>
</protein>
<name>A0A859FG33_9BACI</name>
<gene>
    <name evidence="1" type="ORF">FLK61_34455</name>
</gene>
<dbReference type="KEGG" id="psua:FLK61_34455"/>
<keyword evidence="2" id="KW-1185">Reference proteome</keyword>
<dbReference type="Proteomes" id="UP000318138">
    <property type="component" value="Chromosome"/>
</dbReference>
<sequence>MKEEQVQAMQQLAKRVVKGYKEVHNKNYSEARKYLEPLVSMLHSETKPNVKLLSYTAIAQIGDRDIEGFLATYEELKRFDAETEEQVKLKERVDEMFTELMTVLQDQEPNQ</sequence>
<evidence type="ECO:0000313" key="2">
    <source>
        <dbReference type="Proteomes" id="UP000318138"/>
    </source>
</evidence>
<evidence type="ECO:0008006" key="3">
    <source>
        <dbReference type="Google" id="ProtNLM"/>
    </source>
</evidence>
<reference evidence="2" key="1">
    <citation type="submission" date="2019-07" db="EMBL/GenBank/DDBJ databases">
        <title>Bacillus alkalisoli sp. nov. isolated from saline soil.</title>
        <authorList>
            <person name="Sun J.-Q."/>
            <person name="Xu L."/>
        </authorList>
    </citation>
    <scope>NUCLEOTIDE SEQUENCE [LARGE SCALE GENOMIC DNA]</scope>
    <source>
        <strain evidence="2">M4U3P1</strain>
    </source>
</reference>
<proteinExistence type="predicted"/>
<dbReference type="RefSeq" id="WP_176009763.1">
    <property type="nucleotide sequence ID" value="NZ_CP041372.2"/>
</dbReference>
<dbReference type="AlphaFoldDB" id="A0A859FG33"/>
<organism evidence="1 2">
    <name type="scientific">Paenalkalicoccus suaedae</name>
    <dbReference type="NCBI Taxonomy" id="2592382"/>
    <lineage>
        <taxon>Bacteria</taxon>
        <taxon>Bacillati</taxon>
        <taxon>Bacillota</taxon>
        <taxon>Bacilli</taxon>
        <taxon>Bacillales</taxon>
        <taxon>Bacillaceae</taxon>
        <taxon>Paenalkalicoccus</taxon>
    </lineage>
</organism>